<keyword evidence="5" id="KW-0418">Kinase</keyword>
<evidence type="ECO:0000256" key="6">
    <source>
        <dbReference type="ARBA" id="ARBA00022840"/>
    </source>
</evidence>
<dbReference type="AlphaFoldDB" id="A0A7J7XB73"/>
<evidence type="ECO:0000313" key="14">
    <source>
        <dbReference type="Proteomes" id="UP000558488"/>
    </source>
</evidence>
<accession>A0A7J7XB73</accession>
<dbReference type="Gene3D" id="1.10.8.10">
    <property type="entry name" value="DNA helicase RuvA subunit, C-terminal domain"/>
    <property type="match status" value="1"/>
</dbReference>
<feature type="compositionally biased region" description="Basic and acidic residues" evidence="11">
    <location>
        <begin position="259"/>
        <end position="271"/>
    </location>
</feature>
<dbReference type="InterPro" id="IPR000719">
    <property type="entry name" value="Prot_kinase_dom"/>
</dbReference>
<dbReference type="GO" id="GO:0005737">
    <property type="term" value="C:cytoplasm"/>
    <property type="evidence" value="ECO:0007669"/>
    <property type="project" value="TreeGrafter"/>
</dbReference>
<protein>
    <recommendedName>
        <fullName evidence="1">non-specific serine/threonine protein kinase</fullName>
        <ecNumber evidence="1">2.7.11.1</ecNumber>
    </recommendedName>
</protein>
<gene>
    <name evidence="13" type="ORF">mPipKuh1_011259</name>
</gene>
<feature type="region of interest" description="Disordered" evidence="11">
    <location>
        <begin position="242"/>
        <end position="338"/>
    </location>
</feature>
<comment type="catalytic activity">
    <reaction evidence="9">
        <text>L-threonyl-[protein] + ATP = O-phospho-L-threonyl-[protein] + ADP + H(+)</text>
        <dbReference type="Rhea" id="RHEA:46608"/>
        <dbReference type="Rhea" id="RHEA-COMP:11060"/>
        <dbReference type="Rhea" id="RHEA-COMP:11605"/>
        <dbReference type="ChEBI" id="CHEBI:15378"/>
        <dbReference type="ChEBI" id="CHEBI:30013"/>
        <dbReference type="ChEBI" id="CHEBI:30616"/>
        <dbReference type="ChEBI" id="CHEBI:61977"/>
        <dbReference type="ChEBI" id="CHEBI:456216"/>
        <dbReference type="EC" id="2.7.11.1"/>
    </reaction>
</comment>
<comment type="function">
    <text evidence="7">May play a role in sperm motility, especially in the regulation of flagellar function.</text>
</comment>
<evidence type="ECO:0000256" key="3">
    <source>
        <dbReference type="ARBA" id="ARBA00022679"/>
    </source>
</evidence>
<dbReference type="FunFam" id="1.10.510.10:FF:000002">
    <property type="entry name" value="Non-specific serine/threonine protein kinase"/>
    <property type="match status" value="1"/>
</dbReference>
<dbReference type="EMBL" id="JACAGB010000008">
    <property type="protein sequence ID" value="KAF6346977.1"/>
    <property type="molecule type" value="Genomic_DNA"/>
</dbReference>
<evidence type="ECO:0000256" key="9">
    <source>
        <dbReference type="ARBA" id="ARBA00047899"/>
    </source>
</evidence>
<sequence length="396" mass="44524">MEHASEGDLLEHLKHYGQMDEGEARTVFRQIVSAVQYCHQKGIVHRDLKPGNILIDSDMTIKLTDFGFSKEVSDFKQSTFCGTICYSAPEILQRQTYDGRKTDVWSLGVLLYRMLTGVVPFEGDNFVNVRKHILSGHFYIPYFMSMEVQKLLRKLLTIDPSQRPTLEDVMKDPWLNKGQETMLRPYSELPRSDLDPQVTEMMQSLGFKQDDIQESVTQRKFDRVMGTYLILRMMKTKMPGRTVRVRPCYSPDTSSKSLSQEDGKPFDENTKEPAVSSKCLQLRVTTSPPNLETTPPEHSPDTPRADLQLSNGDSLSIQNNSSTSSASSGGGAPEGAAHESCLQARQPEGGTPVAPSSPIQGRQSIARRAFQFFIRFICCGPPTEKKHLKRTKIKPA</sequence>
<evidence type="ECO:0000256" key="10">
    <source>
        <dbReference type="ARBA" id="ARBA00048679"/>
    </source>
</evidence>
<evidence type="ECO:0000256" key="11">
    <source>
        <dbReference type="SAM" id="MobiDB-lite"/>
    </source>
</evidence>
<proteinExistence type="inferred from homology"/>
<dbReference type="Gene3D" id="1.10.510.10">
    <property type="entry name" value="Transferase(Phosphotransferase) domain 1"/>
    <property type="match status" value="1"/>
</dbReference>
<dbReference type="Proteomes" id="UP000558488">
    <property type="component" value="Unassembled WGS sequence"/>
</dbReference>
<evidence type="ECO:0000256" key="4">
    <source>
        <dbReference type="ARBA" id="ARBA00022741"/>
    </source>
</evidence>
<dbReference type="CDD" id="cd14337">
    <property type="entry name" value="UBA_MARK_Par1"/>
    <property type="match status" value="1"/>
</dbReference>
<dbReference type="FunFam" id="1.10.8.10:FF:000005">
    <property type="entry name" value="Non-specific serine/threonine protein kinase"/>
    <property type="match status" value="1"/>
</dbReference>
<dbReference type="SMART" id="SM00220">
    <property type="entry name" value="S_TKc"/>
    <property type="match status" value="1"/>
</dbReference>
<name>A0A7J7XB73_PIPKU</name>
<evidence type="ECO:0000259" key="12">
    <source>
        <dbReference type="PROSITE" id="PS50011"/>
    </source>
</evidence>
<keyword evidence="14" id="KW-1185">Reference proteome</keyword>
<dbReference type="PROSITE" id="PS50011">
    <property type="entry name" value="PROTEIN_KINASE_DOM"/>
    <property type="match status" value="1"/>
</dbReference>
<evidence type="ECO:0000256" key="2">
    <source>
        <dbReference type="ARBA" id="ARBA00022527"/>
    </source>
</evidence>
<evidence type="ECO:0000256" key="1">
    <source>
        <dbReference type="ARBA" id="ARBA00012513"/>
    </source>
</evidence>
<evidence type="ECO:0000256" key="5">
    <source>
        <dbReference type="ARBA" id="ARBA00022777"/>
    </source>
</evidence>
<evidence type="ECO:0000256" key="8">
    <source>
        <dbReference type="ARBA" id="ARBA00038181"/>
    </source>
</evidence>
<comment type="similarity">
    <text evidence="8">Belongs to the protein kinase superfamily. CAMK Ser/Thr protein kinase family. Smok subfamily.</text>
</comment>
<dbReference type="SUPFAM" id="SSF56112">
    <property type="entry name" value="Protein kinase-like (PK-like)"/>
    <property type="match status" value="1"/>
</dbReference>
<feature type="compositionally biased region" description="Polar residues" evidence="11">
    <location>
        <begin position="283"/>
        <end position="293"/>
    </location>
</feature>
<dbReference type="GO" id="GO:0005524">
    <property type="term" value="F:ATP binding"/>
    <property type="evidence" value="ECO:0007669"/>
    <property type="project" value="UniProtKB-KW"/>
</dbReference>
<dbReference type="EC" id="2.7.11.1" evidence="1"/>
<comment type="catalytic activity">
    <reaction evidence="10">
        <text>L-seryl-[protein] + ATP = O-phospho-L-seryl-[protein] + ADP + H(+)</text>
        <dbReference type="Rhea" id="RHEA:17989"/>
        <dbReference type="Rhea" id="RHEA-COMP:9863"/>
        <dbReference type="Rhea" id="RHEA-COMP:11604"/>
        <dbReference type="ChEBI" id="CHEBI:15378"/>
        <dbReference type="ChEBI" id="CHEBI:29999"/>
        <dbReference type="ChEBI" id="CHEBI:30616"/>
        <dbReference type="ChEBI" id="CHEBI:83421"/>
        <dbReference type="ChEBI" id="CHEBI:456216"/>
        <dbReference type="EC" id="2.7.11.1"/>
    </reaction>
</comment>
<feature type="compositionally biased region" description="Polar residues" evidence="11">
    <location>
        <begin position="308"/>
        <end position="320"/>
    </location>
</feature>
<dbReference type="PROSITE" id="PS00108">
    <property type="entry name" value="PROTEIN_KINASE_ST"/>
    <property type="match status" value="1"/>
</dbReference>
<evidence type="ECO:0000313" key="13">
    <source>
        <dbReference type="EMBL" id="KAF6346977.1"/>
    </source>
</evidence>
<organism evidence="13 14">
    <name type="scientific">Pipistrellus kuhlii</name>
    <name type="common">Kuhl's pipistrelle</name>
    <dbReference type="NCBI Taxonomy" id="59472"/>
    <lineage>
        <taxon>Eukaryota</taxon>
        <taxon>Metazoa</taxon>
        <taxon>Chordata</taxon>
        <taxon>Craniata</taxon>
        <taxon>Vertebrata</taxon>
        <taxon>Euteleostomi</taxon>
        <taxon>Mammalia</taxon>
        <taxon>Eutheria</taxon>
        <taxon>Laurasiatheria</taxon>
        <taxon>Chiroptera</taxon>
        <taxon>Yangochiroptera</taxon>
        <taxon>Vespertilionidae</taxon>
        <taxon>Pipistrellus</taxon>
    </lineage>
</organism>
<keyword evidence="2" id="KW-0723">Serine/threonine-protein kinase</keyword>
<dbReference type="InterPro" id="IPR011009">
    <property type="entry name" value="Kinase-like_dom_sf"/>
</dbReference>
<comment type="caution">
    <text evidence="13">The sequence shown here is derived from an EMBL/GenBank/DDBJ whole genome shotgun (WGS) entry which is preliminary data.</text>
</comment>
<keyword evidence="4" id="KW-0547">Nucleotide-binding</keyword>
<dbReference type="PANTHER" id="PTHR24346">
    <property type="entry name" value="MAP/MICROTUBULE AFFINITY-REGULATING KINASE"/>
    <property type="match status" value="1"/>
</dbReference>
<dbReference type="InterPro" id="IPR008271">
    <property type="entry name" value="Ser/Thr_kinase_AS"/>
</dbReference>
<feature type="domain" description="Protein kinase" evidence="12">
    <location>
        <begin position="1"/>
        <end position="175"/>
    </location>
</feature>
<dbReference type="Pfam" id="PF00069">
    <property type="entry name" value="Pkinase"/>
    <property type="match status" value="1"/>
</dbReference>
<dbReference type="InterPro" id="IPR001245">
    <property type="entry name" value="Ser-Thr/Tyr_kinase_cat_dom"/>
</dbReference>
<keyword evidence="3" id="KW-0808">Transferase</keyword>
<keyword evidence="6" id="KW-0067">ATP-binding</keyword>
<dbReference type="GO" id="GO:0004674">
    <property type="term" value="F:protein serine/threonine kinase activity"/>
    <property type="evidence" value="ECO:0007669"/>
    <property type="project" value="UniProtKB-KW"/>
</dbReference>
<evidence type="ECO:0000256" key="7">
    <source>
        <dbReference type="ARBA" id="ARBA00037391"/>
    </source>
</evidence>
<dbReference type="PRINTS" id="PR00109">
    <property type="entry name" value="TYRKINASE"/>
</dbReference>
<reference evidence="13 14" key="1">
    <citation type="journal article" date="2020" name="Nature">
        <title>Six reference-quality genomes reveal evolution of bat adaptations.</title>
        <authorList>
            <person name="Jebb D."/>
            <person name="Huang Z."/>
            <person name="Pippel M."/>
            <person name="Hughes G.M."/>
            <person name="Lavrichenko K."/>
            <person name="Devanna P."/>
            <person name="Winkler S."/>
            <person name="Jermiin L.S."/>
            <person name="Skirmuntt E.C."/>
            <person name="Katzourakis A."/>
            <person name="Burkitt-Gray L."/>
            <person name="Ray D.A."/>
            <person name="Sullivan K.A.M."/>
            <person name="Roscito J.G."/>
            <person name="Kirilenko B.M."/>
            <person name="Davalos L.M."/>
            <person name="Corthals A.P."/>
            <person name="Power M.L."/>
            <person name="Jones G."/>
            <person name="Ransome R.D."/>
            <person name="Dechmann D.K.N."/>
            <person name="Locatelli A.G."/>
            <person name="Puechmaille S.J."/>
            <person name="Fedrigo O."/>
            <person name="Jarvis E.D."/>
            <person name="Hiller M."/>
            <person name="Vernes S.C."/>
            <person name="Myers E.W."/>
            <person name="Teeling E.C."/>
        </authorList>
    </citation>
    <scope>NUCLEOTIDE SEQUENCE [LARGE SCALE GENOMIC DNA]</scope>
    <source>
        <strain evidence="13">MPipKuh1</strain>
        <tissue evidence="13">Flight muscle</tissue>
    </source>
</reference>
<dbReference type="PANTHER" id="PTHR24346:SF82">
    <property type="entry name" value="KP78A-RELATED"/>
    <property type="match status" value="1"/>
</dbReference>
<dbReference type="GO" id="GO:0035556">
    <property type="term" value="P:intracellular signal transduction"/>
    <property type="evidence" value="ECO:0007669"/>
    <property type="project" value="TreeGrafter"/>
</dbReference>